<proteinExistence type="inferred from homology"/>
<evidence type="ECO:0000256" key="3">
    <source>
        <dbReference type="ARBA" id="ARBA00022729"/>
    </source>
</evidence>
<comment type="similarity">
    <text evidence="1">Belongs to the bacterial solute-binding protein 5 family.</text>
</comment>
<keyword evidence="5" id="KW-0472">Membrane</keyword>
<evidence type="ECO:0000259" key="6">
    <source>
        <dbReference type="Pfam" id="PF00496"/>
    </source>
</evidence>
<dbReference type="GO" id="GO:1904680">
    <property type="term" value="F:peptide transmembrane transporter activity"/>
    <property type="evidence" value="ECO:0007669"/>
    <property type="project" value="TreeGrafter"/>
</dbReference>
<comment type="caution">
    <text evidence="7">The sequence shown here is derived from an EMBL/GenBank/DDBJ whole genome shotgun (WGS) entry which is preliminary data.</text>
</comment>
<evidence type="ECO:0000256" key="5">
    <source>
        <dbReference type="SAM" id="Phobius"/>
    </source>
</evidence>
<feature type="transmembrane region" description="Helical" evidence="5">
    <location>
        <begin position="834"/>
        <end position="857"/>
    </location>
</feature>
<gene>
    <name evidence="7" type="ORF">ENO04_04415</name>
</gene>
<evidence type="ECO:0000256" key="2">
    <source>
        <dbReference type="ARBA" id="ARBA00022448"/>
    </source>
</evidence>
<feature type="region of interest" description="Disordered" evidence="4">
    <location>
        <begin position="807"/>
        <end position="832"/>
    </location>
</feature>
<dbReference type="PANTHER" id="PTHR30290:SF9">
    <property type="entry name" value="OLIGOPEPTIDE-BINDING PROTEIN APPA"/>
    <property type="match status" value="1"/>
</dbReference>
<name>A0A7C1E2Z6_9CREN</name>
<keyword evidence="5" id="KW-0812">Transmembrane</keyword>
<keyword evidence="5" id="KW-1133">Transmembrane helix</keyword>
<sequence length="860" mass="95643">MKTIWKTLSIILLVSMVLPLAIMPAAAATPTQPSGDIVALEFSATGALYMSPWNPVLGFNDVYSNLQWNLVHSFGMYNHYQTAIPVEWSATYKVEANYEKDAEGNIIGKISVPDTALVFDPVQNKWIPINQAVAENRTYIPGVKGYSGLGGKVPVKVIFNYDQLYWHHGAKLSIADVMAFLAFMYEWSVDDSQVTNQTDPYYDEEYSTATISFLELLKGVEILNDTAIAVYSDYIDVSEPLIAFSLIVYPTIPYELLAAMEQAVVTDPNGTNYGWTDRATTGEVGIDMLKHAATIKQMAQTLTPDKVYYFNGLNISWNLSDRVSRLVKWIDQRGIAAVSNGPFYVDKFDPNANYLVLKSITNLGFPQILVRALNDFVPKLNSIEFKTVTTQEAGVEAVKAGQVAVFAWSMPRGKIGDVPPEVKLIPTATTMYMIEVNPVNNVYDPTLPGTIQLKGAQLPGQVIPGLVLYDPKDTLAKYNINVTLDNPNWVPINVLTKEAMADEKFQFNPFGVKEIRQALQALINRQFIVDSILEGSGFPMMSALRPTHGAYDYLNVADIEEKYGALPAGDLARAKQLFQAGLEKANNTLAKYGMKLVYETGSDGKQWLYFVKPDGTKQQVTIYFIIRIEDQRRPIGEQIAAWIEDTFNIKVEKLIRERGVVTPVIYGSNPASYGFKTNPWHLYTAGWVATTDDPPQFARYDVAFYYAPLRGYGPNHRNTAFWYLFDQDAYNLGVQLYFGTYTPDMEKQLYQDIVKMLEWGLDQAFRIGVVNTAEYFMVNTKLVNIPFWGKTTGLWSPWGLVFASLPQPPTPSPPPTTPSPTTSPTPTTTPTGGVGAGTIAAIVVVVIVIAAAAFLLMRKK</sequence>
<accession>A0A7C1E2Z6</accession>
<keyword evidence="2" id="KW-0813">Transport</keyword>
<evidence type="ECO:0000313" key="7">
    <source>
        <dbReference type="EMBL" id="HDS10840.1"/>
    </source>
</evidence>
<dbReference type="InterPro" id="IPR000914">
    <property type="entry name" value="SBP_5_dom"/>
</dbReference>
<dbReference type="GO" id="GO:0015833">
    <property type="term" value="P:peptide transport"/>
    <property type="evidence" value="ECO:0007669"/>
    <property type="project" value="TreeGrafter"/>
</dbReference>
<keyword evidence="3" id="KW-0732">Signal</keyword>
<organism evidence="7">
    <name type="scientific">Fervidicoccus fontis</name>
    <dbReference type="NCBI Taxonomy" id="683846"/>
    <lineage>
        <taxon>Archaea</taxon>
        <taxon>Thermoproteota</taxon>
        <taxon>Thermoprotei</taxon>
        <taxon>Fervidicoccales</taxon>
        <taxon>Fervidicoccaceae</taxon>
        <taxon>Fervidicoccus</taxon>
    </lineage>
</organism>
<evidence type="ECO:0000256" key="4">
    <source>
        <dbReference type="SAM" id="MobiDB-lite"/>
    </source>
</evidence>
<dbReference type="SUPFAM" id="SSF53850">
    <property type="entry name" value="Periplasmic binding protein-like II"/>
    <property type="match status" value="1"/>
</dbReference>
<feature type="domain" description="Solute-binding protein family 5" evidence="6">
    <location>
        <begin position="333"/>
        <end position="698"/>
    </location>
</feature>
<feature type="compositionally biased region" description="Pro residues" evidence="4">
    <location>
        <begin position="807"/>
        <end position="823"/>
    </location>
</feature>
<dbReference type="PANTHER" id="PTHR30290">
    <property type="entry name" value="PERIPLASMIC BINDING COMPONENT OF ABC TRANSPORTER"/>
    <property type="match status" value="1"/>
</dbReference>
<dbReference type="EMBL" id="DSDY01000136">
    <property type="protein sequence ID" value="HDS10840.1"/>
    <property type="molecule type" value="Genomic_DNA"/>
</dbReference>
<dbReference type="Pfam" id="PF00496">
    <property type="entry name" value="SBP_bac_5"/>
    <property type="match status" value="1"/>
</dbReference>
<dbReference type="AlphaFoldDB" id="A0A7C1E2Z6"/>
<evidence type="ECO:0000256" key="1">
    <source>
        <dbReference type="ARBA" id="ARBA00005695"/>
    </source>
</evidence>
<protein>
    <recommendedName>
        <fullName evidence="6">Solute-binding protein family 5 domain-containing protein</fullName>
    </recommendedName>
</protein>
<dbReference type="Gene3D" id="3.40.190.10">
    <property type="entry name" value="Periplasmic binding protein-like II"/>
    <property type="match status" value="1"/>
</dbReference>
<dbReference type="Gene3D" id="3.10.105.10">
    <property type="entry name" value="Dipeptide-binding Protein, Domain 3"/>
    <property type="match status" value="1"/>
</dbReference>
<reference evidence="7" key="1">
    <citation type="journal article" date="2020" name="mSystems">
        <title>Genome- and Community-Level Interaction Insights into Carbon Utilization and Element Cycling Functions of Hydrothermarchaeota in Hydrothermal Sediment.</title>
        <authorList>
            <person name="Zhou Z."/>
            <person name="Liu Y."/>
            <person name="Xu W."/>
            <person name="Pan J."/>
            <person name="Luo Z.H."/>
            <person name="Li M."/>
        </authorList>
    </citation>
    <scope>NUCLEOTIDE SEQUENCE [LARGE SCALE GENOMIC DNA]</scope>
    <source>
        <strain evidence="7">SpSt-123</strain>
    </source>
</reference>
<dbReference type="InterPro" id="IPR039424">
    <property type="entry name" value="SBP_5"/>
</dbReference>